<dbReference type="AlphaFoldDB" id="A0A6C0FD30"/>
<protein>
    <submittedName>
        <fullName evidence="1">Uncharacterized protein</fullName>
    </submittedName>
</protein>
<dbReference type="EMBL" id="MN738838">
    <property type="protein sequence ID" value="QHT39112.1"/>
    <property type="molecule type" value="Genomic_DNA"/>
</dbReference>
<evidence type="ECO:0000313" key="1">
    <source>
        <dbReference type="EMBL" id="QHT39112.1"/>
    </source>
</evidence>
<proteinExistence type="predicted"/>
<organism evidence="1">
    <name type="scientific">viral metagenome</name>
    <dbReference type="NCBI Taxonomy" id="1070528"/>
    <lineage>
        <taxon>unclassified sequences</taxon>
        <taxon>metagenomes</taxon>
        <taxon>organismal metagenomes</taxon>
    </lineage>
</organism>
<reference evidence="1" key="1">
    <citation type="journal article" date="2020" name="Nature">
        <title>Giant virus diversity and host interactions through global metagenomics.</title>
        <authorList>
            <person name="Schulz F."/>
            <person name="Roux S."/>
            <person name="Paez-Espino D."/>
            <person name="Jungbluth S."/>
            <person name="Walsh D.A."/>
            <person name="Denef V.J."/>
            <person name="McMahon K.D."/>
            <person name="Konstantinidis K.T."/>
            <person name="Eloe-Fadrosh E.A."/>
            <person name="Kyrpides N.C."/>
            <person name="Woyke T."/>
        </authorList>
    </citation>
    <scope>NUCLEOTIDE SEQUENCE</scope>
    <source>
        <strain evidence="1">GVMAG-S-ERX556126-94</strain>
    </source>
</reference>
<sequence>MYYNKNLVVVVVAIFLILCVLKDDTSKLMIGVATLFFLYKNGFTFKEGLEVDVVDTVRAEGTSLGFKPELGSRKDTIIGNNTVTADGAKPGVMVKAPTVNTGPYDGLCLKTGNKDYWMKSPDATSLVPNDTLYTYLSSQGPIKMKLSDQAALSGPPVDGVDGSFEKMFMWANNVASPLCCPSTFSTSTGCVCTTPNQRDYIAGRGAPLTLGGGAKDEV</sequence>
<name>A0A6C0FD30_9ZZZZ</name>
<accession>A0A6C0FD30</accession>